<dbReference type="Gene3D" id="2.180.10.10">
    <property type="entry name" value="RHS repeat-associated core"/>
    <property type="match status" value="1"/>
</dbReference>
<dbReference type="NCBIfam" id="TIGR03696">
    <property type="entry name" value="Rhs_assc_core"/>
    <property type="match status" value="1"/>
</dbReference>
<sequence length="331" mass="37271">IAKSNTDTNHATHFYIDNVYASTGEPDIVEENNYYPFGLKHKGYGAPTVGVDHKYGFGGKEEQDEMELNMLDFGWRNYDAAIGRWMNIDPLGELKYELTPYNYVQNSPMFRIDPDGLTDYKVNKKTGEVNQVGDENKDPDRIVKTDRKGNVKKKGEGLFGFLTKKSEKGKSKIAVSGLDKGILADGKNLKTESTVVEVELGSNLQDKSFEKTILKISDYLDVELAGYYVNDIKSGKDYGYLHNFGDNDAQNSNSGRNFLNSNMPNLAKSQLFIKASFHTHLTRFDADDRLKPSSTGSRGGDLGSKMRALEINPTQRFFILTNPNRKEYTNY</sequence>
<evidence type="ECO:0000313" key="1">
    <source>
        <dbReference type="EMBL" id="PWK16636.1"/>
    </source>
</evidence>
<dbReference type="Proteomes" id="UP000245430">
    <property type="component" value="Unassembled WGS sequence"/>
</dbReference>
<dbReference type="InterPro" id="IPR050708">
    <property type="entry name" value="T6SS_VgrG/RHS"/>
</dbReference>
<comment type="caution">
    <text evidence="1">The sequence shown here is derived from an EMBL/GenBank/DDBJ whole genome shotgun (WGS) entry which is preliminary data.</text>
</comment>
<gene>
    <name evidence="1" type="ORF">LX78_02961</name>
</gene>
<dbReference type="RefSeq" id="WP_170109863.1">
    <property type="nucleotide sequence ID" value="NZ_QGGP01000025.1"/>
</dbReference>
<dbReference type="EMBL" id="QGGP01000025">
    <property type="protein sequence ID" value="PWK16636.1"/>
    <property type="molecule type" value="Genomic_DNA"/>
</dbReference>
<reference evidence="1 2" key="1">
    <citation type="submission" date="2018-05" db="EMBL/GenBank/DDBJ databases">
        <title>Genomic Encyclopedia of Archaeal and Bacterial Type Strains, Phase II (KMG-II): from individual species to whole genera.</title>
        <authorList>
            <person name="Goeker M."/>
        </authorList>
    </citation>
    <scope>NUCLEOTIDE SEQUENCE [LARGE SCALE GENOMIC DNA]</scope>
    <source>
        <strain evidence="1 2">DSM 22637</strain>
    </source>
</reference>
<dbReference type="PANTHER" id="PTHR32305">
    <property type="match status" value="1"/>
</dbReference>
<dbReference type="PANTHER" id="PTHR32305:SF15">
    <property type="entry name" value="PROTEIN RHSA-RELATED"/>
    <property type="match status" value="1"/>
</dbReference>
<dbReference type="AlphaFoldDB" id="A0A316DG54"/>
<feature type="non-terminal residue" evidence="1">
    <location>
        <position position="1"/>
    </location>
</feature>
<protein>
    <submittedName>
        <fullName evidence="1">RHS repeat-associated protein</fullName>
    </submittedName>
</protein>
<evidence type="ECO:0000313" key="2">
    <source>
        <dbReference type="Proteomes" id="UP000245430"/>
    </source>
</evidence>
<keyword evidence="2" id="KW-1185">Reference proteome</keyword>
<proteinExistence type="predicted"/>
<accession>A0A316DG54</accession>
<dbReference type="InterPro" id="IPR022385">
    <property type="entry name" value="Rhs_assc_core"/>
</dbReference>
<organism evidence="1 2">
    <name type="scientific">Xanthomarina spongicola</name>
    <dbReference type="NCBI Taxonomy" id="570520"/>
    <lineage>
        <taxon>Bacteria</taxon>
        <taxon>Pseudomonadati</taxon>
        <taxon>Bacteroidota</taxon>
        <taxon>Flavobacteriia</taxon>
        <taxon>Flavobacteriales</taxon>
        <taxon>Flavobacteriaceae</taxon>
        <taxon>Xanthomarina</taxon>
    </lineage>
</organism>
<name>A0A316DG54_9FLAO</name>